<dbReference type="SUPFAM" id="SSF55729">
    <property type="entry name" value="Acyl-CoA N-acyltransferases (Nat)"/>
    <property type="match status" value="1"/>
</dbReference>
<keyword evidence="1" id="KW-0808">Transferase</keyword>
<feature type="domain" description="N-acetyltransferase" evidence="3">
    <location>
        <begin position="11"/>
        <end position="158"/>
    </location>
</feature>
<dbReference type="InterPro" id="IPR016181">
    <property type="entry name" value="Acyl_CoA_acyltransferase"/>
</dbReference>
<dbReference type="EMBL" id="DVNM01000016">
    <property type="protein sequence ID" value="HIU68967.1"/>
    <property type="molecule type" value="Genomic_DNA"/>
</dbReference>
<sequence length="170" mass="19270">MNCAIREMRKEEYRLLSDFLYEAIFVPDGVDPPPKSILNCPELQVYISEFGTNKHDKALIAEVNGNIVGAIWARIMNDYGHIDVDTPSLAMSVLKAYRGRGLGTLLLTQMLFVEKAAGYTKLSLSVQKDNYAVKLYRKAGFAIVKETDKEYIMVTNLNSVCKREKENRKI</sequence>
<dbReference type="Pfam" id="PF00583">
    <property type="entry name" value="Acetyltransf_1"/>
    <property type="match status" value="1"/>
</dbReference>
<gene>
    <name evidence="4" type="ORF">IAD23_03290</name>
</gene>
<dbReference type="Gene3D" id="3.40.630.30">
    <property type="match status" value="1"/>
</dbReference>
<evidence type="ECO:0000256" key="2">
    <source>
        <dbReference type="ARBA" id="ARBA00023315"/>
    </source>
</evidence>
<evidence type="ECO:0000259" key="3">
    <source>
        <dbReference type="PROSITE" id="PS51186"/>
    </source>
</evidence>
<reference evidence="4" key="1">
    <citation type="submission" date="2020-10" db="EMBL/GenBank/DDBJ databases">
        <authorList>
            <person name="Gilroy R."/>
        </authorList>
    </citation>
    <scope>NUCLEOTIDE SEQUENCE</scope>
    <source>
        <strain evidence="4">CHK176-6737</strain>
    </source>
</reference>
<dbReference type="PROSITE" id="PS51186">
    <property type="entry name" value="GNAT"/>
    <property type="match status" value="1"/>
</dbReference>
<dbReference type="GO" id="GO:0016747">
    <property type="term" value="F:acyltransferase activity, transferring groups other than amino-acyl groups"/>
    <property type="evidence" value="ECO:0007669"/>
    <property type="project" value="InterPro"/>
</dbReference>
<dbReference type="InterPro" id="IPR000182">
    <property type="entry name" value="GNAT_dom"/>
</dbReference>
<dbReference type="GO" id="GO:0031415">
    <property type="term" value="C:NatA complex"/>
    <property type="evidence" value="ECO:0007669"/>
    <property type="project" value="TreeGrafter"/>
</dbReference>
<dbReference type="PANTHER" id="PTHR42919">
    <property type="entry name" value="N-ALPHA-ACETYLTRANSFERASE"/>
    <property type="match status" value="1"/>
</dbReference>
<accession>A0A9D1MUQ9</accession>
<protein>
    <submittedName>
        <fullName evidence="4">GNAT family N-acetyltransferase</fullName>
    </submittedName>
</protein>
<dbReference type="CDD" id="cd04301">
    <property type="entry name" value="NAT_SF"/>
    <property type="match status" value="1"/>
</dbReference>
<dbReference type="InterPro" id="IPR051556">
    <property type="entry name" value="N-term/lysine_N-AcTrnsfr"/>
</dbReference>
<dbReference type="Proteomes" id="UP000824125">
    <property type="component" value="Unassembled WGS sequence"/>
</dbReference>
<dbReference type="GO" id="GO:0007064">
    <property type="term" value="P:mitotic sister chromatid cohesion"/>
    <property type="evidence" value="ECO:0007669"/>
    <property type="project" value="TreeGrafter"/>
</dbReference>
<name>A0A9D1MUQ9_9FIRM</name>
<dbReference type="AlphaFoldDB" id="A0A9D1MUQ9"/>
<comment type="caution">
    <text evidence="4">The sequence shown here is derived from an EMBL/GenBank/DDBJ whole genome shotgun (WGS) entry which is preliminary data.</text>
</comment>
<keyword evidence="2" id="KW-0012">Acyltransferase</keyword>
<evidence type="ECO:0000256" key="1">
    <source>
        <dbReference type="ARBA" id="ARBA00022679"/>
    </source>
</evidence>
<reference evidence="4" key="2">
    <citation type="journal article" date="2021" name="PeerJ">
        <title>Extensive microbial diversity within the chicken gut microbiome revealed by metagenomics and culture.</title>
        <authorList>
            <person name="Gilroy R."/>
            <person name="Ravi A."/>
            <person name="Getino M."/>
            <person name="Pursley I."/>
            <person name="Horton D.L."/>
            <person name="Alikhan N.F."/>
            <person name="Baker D."/>
            <person name="Gharbi K."/>
            <person name="Hall N."/>
            <person name="Watson M."/>
            <person name="Adriaenssens E.M."/>
            <person name="Foster-Nyarko E."/>
            <person name="Jarju S."/>
            <person name="Secka A."/>
            <person name="Antonio M."/>
            <person name="Oren A."/>
            <person name="Chaudhuri R.R."/>
            <person name="La Ragione R."/>
            <person name="Hildebrand F."/>
            <person name="Pallen M.J."/>
        </authorList>
    </citation>
    <scope>NUCLEOTIDE SEQUENCE</scope>
    <source>
        <strain evidence="4">CHK176-6737</strain>
    </source>
</reference>
<evidence type="ECO:0000313" key="4">
    <source>
        <dbReference type="EMBL" id="HIU68967.1"/>
    </source>
</evidence>
<organism evidence="4 5">
    <name type="scientific">Candidatus Scybalenecus merdavium</name>
    <dbReference type="NCBI Taxonomy" id="2840939"/>
    <lineage>
        <taxon>Bacteria</taxon>
        <taxon>Bacillati</taxon>
        <taxon>Bacillota</taxon>
        <taxon>Clostridia</taxon>
        <taxon>Eubacteriales</taxon>
        <taxon>Oscillospiraceae</taxon>
        <taxon>Oscillospiraceae incertae sedis</taxon>
        <taxon>Candidatus Scybalenecus</taxon>
    </lineage>
</organism>
<evidence type="ECO:0000313" key="5">
    <source>
        <dbReference type="Proteomes" id="UP000824125"/>
    </source>
</evidence>
<proteinExistence type="predicted"/>
<dbReference type="PANTHER" id="PTHR42919:SF8">
    <property type="entry name" value="N-ALPHA-ACETYLTRANSFERASE 50"/>
    <property type="match status" value="1"/>
</dbReference>